<dbReference type="Gene3D" id="1.10.10.60">
    <property type="entry name" value="Homeodomain-like"/>
    <property type="match status" value="1"/>
</dbReference>
<dbReference type="GO" id="GO:0000976">
    <property type="term" value="F:transcription cis-regulatory region binding"/>
    <property type="evidence" value="ECO:0007669"/>
    <property type="project" value="TreeGrafter"/>
</dbReference>
<dbReference type="SUPFAM" id="SSF46689">
    <property type="entry name" value="Homeodomain-like"/>
    <property type="match status" value="1"/>
</dbReference>
<keyword evidence="3" id="KW-0804">Transcription</keyword>
<dbReference type="PANTHER" id="PTHR47894:SF1">
    <property type="entry name" value="HTH-TYPE TRANSCRIPTIONAL REGULATOR VQSM"/>
    <property type="match status" value="1"/>
</dbReference>
<dbReference type="PROSITE" id="PS01124">
    <property type="entry name" value="HTH_ARAC_FAMILY_2"/>
    <property type="match status" value="1"/>
</dbReference>
<evidence type="ECO:0000313" key="6">
    <source>
        <dbReference type="EMBL" id="AXI04118.1"/>
    </source>
</evidence>
<dbReference type="InterPro" id="IPR018060">
    <property type="entry name" value="HTH_AraC"/>
</dbReference>
<evidence type="ECO:0000256" key="3">
    <source>
        <dbReference type="ARBA" id="ARBA00023163"/>
    </source>
</evidence>
<name>A0A345PA09_9GAMM</name>
<accession>A0A345PA09</accession>
<dbReference type="InterPro" id="IPR009057">
    <property type="entry name" value="Homeodomain-like_sf"/>
</dbReference>
<sequence length="361" mass="41400">MSVAPALDRPRMPVIFIKVLLETVADWKVAPETLLQGTGITLKALEDNHFSVDYAVFIQLHYRAIQLTQEPGLGFLIGRKMKFSSFGLVAYAAMVTSTLRELIDVIEQFLLIRIPFARVRLELQTETAYLYFGCAWLDLNKEMDRMLYEVGAIYAVLVSIEIIPMLSGQAVKPEVDFSFKRPDYIDRFEGILSSTMARVRFGQPESRIAFPAHYLDLPLKFSDPSTARRLRKMCQQQLDFIQAKRDITVLVRELIYCEKDGLQSIEVVAAKLRLSKRTLQRLLKNANQNFNALYDQTREQTARMMIQRGDLSLNQIAIKLGYATNASFSRAFKRWTQKTPGQYIGQGSIFNEQRVVYKSLK</sequence>
<reference evidence="6 7" key="1">
    <citation type="submission" date="2018-07" db="EMBL/GenBank/DDBJ databases">
        <title>Genome sequencing of Moraxellaceae gen. HYN0046.</title>
        <authorList>
            <person name="Kim M."/>
            <person name="Yi H."/>
        </authorList>
    </citation>
    <scope>NUCLEOTIDE SEQUENCE [LARGE SCALE GENOMIC DNA]</scope>
    <source>
        <strain evidence="6 7">HYN0046</strain>
    </source>
</reference>
<dbReference type="RefSeq" id="WP_114900226.1">
    <property type="nucleotide sequence ID" value="NZ_CP031222.1"/>
</dbReference>
<dbReference type="AlphaFoldDB" id="A0A345PA09"/>
<keyword evidence="1" id="KW-0805">Transcription regulation</keyword>
<gene>
    <name evidence="6" type="ORF">HYN46_15495</name>
</gene>
<dbReference type="GO" id="GO:0005829">
    <property type="term" value="C:cytosol"/>
    <property type="evidence" value="ECO:0007669"/>
    <property type="project" value="TreeGrafter"/>
</dbReference>
<dbReference type="GO" id="GO:0003700">
    <property type="term" value="F:DNA-binding transcription factor activity"/>
    <property type="evidence" value="ECO:0007669"/>
    <property type="project" value="InterPro"/>
</dbReference>
<dbReference type="SMART" id="SM00342">
    <property type="entry name" value="HTH_ARAC"/>
    <property type="match status" value="1"/>
</dbReference>
<proteinExistence type="predicted"/>
<dbReference type="EMBL" id="CP031222">
    <property type="protein sequence ID" value="AXI04118.1"/>
    <property type="molecule type" value="Genomic_DNA"/>
</dbReference>
<dbReference type="InterPro" id="IPR032687">
    <property type="entry name" value="AraC-type_N"/>
</dbReference>
<keyword evidence="2" id="KW-0238">DNA-binding</keyword>
<dbReference type="Proteomes" id="UP000253940">
    <property type="component" value="Chromosome"/>
</dbReference>
<feature type="domain" description="HTH araC/xylS-type" evidence="5">
    <location>
        <begin position="245"/>
        <end position="346"/>
    </location>
</feature>
<organism evidence="6 7">
    <name type="scientific">Aquirhabdus parva</name>
    <dbReference type="NCBI Taxonomy" id="2283318"/>
    <lineage>
        <taxon>Bacteria</taxon>
        <taxon>Pseudomonadati</taxon>
        <taxon>Pseudomonadota</taxon>
        <taxon>Gammaproteobacteria</taxon>
        <taxon>Moraxellales</taxon>
        <taxon>Moraxellaceae</taxon>
        <taxon>Aquirhabdus</taxon>
    </lineage>
</organism>
<dbReference type="Pfam" id="PF12625">
    <property type="entry name" value="Arabinose_bd"/>
    <property type="match status" value="1"/>
</dbReference>
<feature type="coiled-coil region" evidence="4">
    <location>
        <begin position="269"/>
        <end position="296"/>
    </location>
</feature>
<evidence type="ECO:0000256" key="2">
    <source>
        <dbReference type="ARBA" id="ARBA00023125"/>
    </source>
</evidence>
<evidence type="ECO:0000313" key="7">
    <source>
        <dbReference type="Proteomes" id="UP000253940"/>
    </source>
</evidence>
<keyword evidence="7" id="KW-1185">Reference proteome</keyword>
<dbReference type="OrthoDB" id="5582699at2"/>
<evidence type="ECO:0000256" key="4">
    <source>
        <dbReference type="SAM" id="Coils"/>
    </source>
</evidence>
<evidence type="ECO:0000259" key="5">
    <source>
        <dbReference type="PROSITE" id="PS01124"/>
    </source>
</evidence>
<keyword evidence="4" id="KW-0175">Coiled coil</keyword>
<dbReference type="PANTHER" id="PTHR47894">
    <property type="entry name" value="HTH-TYPE TRANSCRIPTIONAL REGULATOR GADX"/>
    <property type="match status" value="1"/>
</dbReference>
<evidence type="ECO:0000256" key="1">
    <source>
        <dbReference type="ARBA" id="ARBA00023015"/>
    </source>
</evidence>
<protein>
    <submittedName>
        <fullName evidence="6">AraC family transcriptional regulator</fullName>
    </submittedName>
</protein>
<dbReference type="Pfam" id="PF12833">
    <property type="entry name" value="HTH_18"/>
    <property type="match status" value="1"/>
</dbReference>
<dbReference type="KEGG" id="mbah:HYN46_15495"/>